<gene>
    <name evidence="2" type="ORF">MKW98_030366</name>
</gene>
<feature type="region of interest" description="Disordered" evidence="1">
    <location>
        <begin position="1"/>
        <end position="28"/>
    </location>
</feature>
<dbReference type="AlphaFoldDB" id="A0AAD4TJ02"/>
<evidence type="ECO:0000313" key="3">
    <source>
        <dbReference type="Proteomes" id="UP001202328"/>
    </source>
</evidence>
<name>A0AAD4TJ02_9MAGN</name>
<proteinExistence type="predicted"/>
<keyword evidence="3" id="KW-1185">Reference proteome</keyword>
<organism evidence="2 3">
    <name type="scientific">Papaver atlanticum</name>
    <dbReference type="NCBI Taxonomy" id="357466"/>
    <lineage>
        <taxon>Eukaryota</taxon>
        <taxon>Viridiplantae</taxon>
        <taxon>Streptophyta</taxon>
        <taxon>Embryophyta</taxon>
        <taxon>Tracheophyta</taxon>
        <taxon>Spermatophyta</taxon>
        <taxon>Magnoliopsida</taxon>
        <taxon>Ranunculales</taxon>
        <taxon>Papaveraceae</taxon>
        <taxon>Papaveroideae</taxon>
        <taxon>Papaver</taxon>
    </lineage>
</organism>
<dbReference type="Proteomes" id="UP001202328">
    <property type="component" value="Unassembled WGS sequence"/>
</dbReference>
<protein>
    <submittedName>
        <fullName evidence="2">Uncharacterized protein</fullName>
    </submittedName>
</protein>
<feature type="compositionally biased region" description="Polar residues" evidence="1">
    <location>
        <begin position="12"/>
        <end position="24"/>
    </location>
</feature>
<reference evidence="2" key="1">
    <citation type="submission" date="2022-04" db="EMBL/GenBank/DDBJ databases">
        <title>A functionally conserved STORR gene fusion in Papaver species that diverged 16.8 million years ago.</title>
        <authorList>
            <person name="Catania T."/>
        </authorList>
    </citation>
    <scope>NUCLEOTIDE SEQUENCE</scope>
    <source>
        <strain evidence="2">S-188037</strain>
    </source>
</reference>
<evidence type="ECO:0000313" key="2">
    <source>
        <dbReference type="EMBL" id="KAI3958701.1"/>
    </source>
</evidence>
<comment type="caution">
    <text evidence="2">The sequence shown here is derived from an EMBL/GenBank/DDBJ whole genome shotgun (WGS) entry which is preliminary data.</text>
</comment>
<accession>A0AAD4TJ02</accession>
<dbReference type="EMBL" id="JAJJMB010001096">
    <property type="protein sequence ID" value="KAI3958701.1"/>
    <property type="molecule type" value="Genomic_DNA"/>
</dbReference>
<evidence type="ECO:0000256" key="1">
    <source>
        <dbReference type="SAM" id="MobiDB-lite"/>
    </source>
</evidence>
<sequence length="67" mass="7492">MLKSCLKGNLSPPANDTGNNVSEHQQYKKHRRTAAILLQHRKIGEVPTNCVDDLINVTNTEDCLNFS</sequence>